<dbReference type="AlphaFoldDB" id="A0A9X7V3B3"/>
<accession>A0A9X7V3B3</accession>
<dbReference type="InterPro" id="IPR050678">
    <property type="entry name" value="DNA_Partitioning_ATPase"/>
</dbReference>
<dbReference type="PANTHER" id="PTHR13696:SF96">
    <property type="entry name" value="COBQ_COBB_MIND_PARA NUCLEOTIDE BINDING DOMAIN-CONTAINING PROTEIN"/>
    <property type="match status" value="1"/>
</dbReference>
<dbReference type="PANTHER" id="PTHR13696">
    <property type="entry name" value="P-LOOP CONTAINING NUCLEOSIDE TRIPHOSPHATE HYDROLASE"/>
    <property type="match status" value="1"/>
</dbReference>
<dbReference type="Gene3D" id="3.40.50.300">
    <property type="entry name" value="P-loop containing nucleotide triphosphate hydrolases"/>
    <property type="match status" value="1"/>
</dbReference>
<evidence type="ECO:0000313" key="2">
    <source>
        <dbReference type="EMBL" id="QQN50388.1"/>
    </source>
</evidence>
<dbReference type="InterPro" id="IPR027417">
    <property type="entry name" value="P-loop_NTPase"/>
</dbReference>
<proteinExistence type="predicted"/>
<dbReference type="Pfam" id="PF13614">
    <property type="entry name" value="AAA_31"/>
    <property type="match status" value="1"/>
</dbReference>
<dbReference type="CDD" id="cd02042">
    <property type="entry name" value="ParAB_family"/>
    <property type="match status" value="1"/>
</dbReference>
<sequence length="299" mass="32407">MQVVSIISTKGGVGKTTTAANLGGFIADAGLRVLLLDLDVQPTLSSYFTLDVRAPGGIYQMLAFNERRIKQLVSRTAIAGLDLVLSNDDRGELNTLQLHAADGRLRLRHLLPVFRTHYDLLLIDTQGARSVLLEMAVLASDLALSPVTPEILAARELRRGTLQLIEDIAPYRHLGIEPPPLRLLINRVHPVSSNARLVQQALRQVFQEQAGVQVLDTDVPAIEAYPRAATLGLPVHRVEYRQPAGRAAPAALETMRALAGELFPAWRERLALVTGRADAGGPAMASVHELRAAVNGCAR</sequence>
<evidence type="ECO:0000313" key="3">
    <source>
        <dbReference type="Proteomes" id="UP000595933"/>
    </source>
</evidence>
<gene>
    <name evidence="2" type="ORF">I6H70_17920</name>
</gene>
<feature type="domain" description="AAA" evidence="1">
    <location>
        <begin position="1"/>
        <end position="157"/>
    </location>
</feature>
<dbReference type="InterPro" id="IPR025669">
    <property type="entry name" value="AAA_dom"/>
</dbReference>
<organism evidence="2 3">
    <name type="scientific">Stutzerimonas balearica</name>
    <dbReference type="NCBI Taxonomy" id="74829"/>
    <lineage>
        <taxon>Bacteria</taxon>
        <taxon>Pseudomonadati</taxon>
        <taxon>Pseudomonadota</taxon>
        <taxon>Gammaproteobacteria</taxon>
        <taxon>Pseudomonadales</taxon>
        <taxon>Pseudomonadaceae</taxon>
        <taxon>Stutzerimonas</taxon>
    </lineage>
</organism>
<protein>
    <submittedName>
        <fullName evidence="2">ParA family protein</fullName>
    </submittedName>
</protein>
<dbReference type="Proteomes" id="UP000595933">
    <property type="component" value="Chromosome"/>
</dbReference>
<name>A0A9X7V3B3_9GAMM</name>
<dbReference type="EMBL" id="CP067013">
    <property type="protein sequence ID" value="QQN50388.1"/>
    <property type="molecule type" value="Genomic_DNA"/>
</dbReference>
<reference evidence="2 3" key="1">
    <citation type="submission" date="2020-12" db="EMBL/GenBank/DDBJ databases">
        <title>FDA dAtabase for Regulatory Grade micrObial Sequences (FDA-ARGOS): Supporting development and validation of Infectious Disease Dx tests.</title>
        <authorList>
            <person name="Sproer C."/>
            <person name="Gronow S."/>
            <person name="Severitt S."/>
            <person name="Schroder I."/>
            <person name="Tallon L."/>
            <person name="Sadzewicz L."/>
            <person name="Zhao X."/>
            <person name="Boylan J."/>
            <person name="Ott S."/>
            <person name="Bowen H."/>
            <person name="Vavikolanu K."/>
            <person name="Mehta A."/>
            <person name="Aluvathingal J."/>
            <person name="Nadendla S."/>
            <person name="Lowell S."/>
            <person name="Myers T."/>
            <person name="Yan Y."/>
            <person name="Sichtig H."/>
        </authorList>
    </citation>
    <scope>NUCLEOTIDE SEQUENCE [LARGE SCALE GENOMIC DNA]</scope>
    <source>
        <strain evidence="2 3">FDAARGOS_1013</strain>
    </source>
</reference>
<dbReference type="SUPFAM" id="SSF52540">
    <property type="entry name" value="P-loop containing nucleoside triphosphate hydrolases"/>
    <property type="match status" value="1"/>
</dbReference>
<evidence type="ECO:0000259" key="1">
    <source>
        <dbReference type="Pfam" id="PF13614"/>
    </source>
</evidence>